<feature type="domain" description="VWFA" evidence="2">
    <location>
        <begin position="407"/>
        <end position="613"/>
    </location>
</feature>
<dbReference type="RefSeq" id="WP_319807361.1">
    <property type="nucleotide sequence ID" value="NZ_CP107052.1"/>
</dbReference>
<dbReference type="Proteomes" id="UP001163831">
    <property type="component" value="Chromosome"/>
</dbReference>
<dbReference type="InterPro" id="IPR006538">
    <property type="entry name" value="CobT"/>
</dbReference>
<protein>
    <submittedName>
        <fullName evidence="3">Cobaltochelatase subunit CobT</fullName>
    </submittedName>
</protein>
<dbReference type="PIRSF" id="PIRSF031715">
    <property type="entry name" value="Cob_chel_CobT"/>
    <property type="match status" value="1"/>
</dbReference>
<feature type="region of interest" description="Disordered" evidence="1">
    <location>
        <begin position="1"/>
        <end position="29"/>
    </location>
</feature>
<evidence type="ECO:0000313" key="4">
    <source>
        <dbReference type="Proteomes" id="UP001163831"/>
    </source>
</evidence>
<dbReference type="InterPro" id="IPR036465">
    <property type="entry name" value="vWFA_dom_sf"/>
</dbReference>
<feature type="compositionally biased region" description="Basic and acidic residues" evidence="1">
    <location>
        <begin position="11"/>
        <end position="25"/>
    </location>
</feature>
<dbReference type="Pfam" id="PF06213">
    <property type="entry name" value="CobT"/>
    <property type="match status" value="1"/>
</dbReference>
<evidence type="ECO:0000259" key="2">
    <source>
        <dbReference type="PROSITE" id="PS50234"/>
    </source>
</evidence>
<dbReference type="CDD" id="cd01454">
    <property type="entry name" value="vWA_norD_type"/>
    <property type="match status" value="1"/>
</dbReference>
<dbReference type="PANTHER" id="PTHR41248">
    <property type="entry name" value="NORD PROTEIN"/>
    <property type="match status" value="1"/>
</dbReference>
<keyword evidence="4" id="KW-1185">Reference proteome</keyword>
<dbReference type="InterPro" id="IPR002035">
    <property type="entry name" value="VWF_A"/>
</dbReference>
<dbReference type="InterPro" id="IPR051928">
    <property type="entry name" value="NorD/CobT"/>
</dbReference>
<name>A0ABY6GM04_9PROT</name>
<dbReference type="Pfam" id="PF11775">
    <property type="entry name" value="CobT_C"/>
    <property type="match status" value="1"/>
</dbReference>
<proteinExistence type="predicted"/>
<feature type="compositionally biased region" description="Acidic residues" evidence="1">
    <location>
        <begin position="244"/>
        <end position="257"/>
    </location>
</feature>
<feature type="compositionally biased region" description="Acidic residues" evidence="1">
    <location>
        <begin position="265"/>
        <end position="277"/>
    </location>
</feature>
<reference evidence="3" key="1">
    <citation type="submission" date="2022-10" db="EMBL/GenBank/DDBJ databases">
        <title>Candidatus Kirkpatrella diaphorinas gen. nov., sp. nov., an uncultured endosymbiont identified in a population of Diaphorina citri from Hawaii.</title>
        <authorList>
            <person name="Henry E.M."/>
            <person name="Carlson C.R."/>
            <person name="Kuo Y.-W."/>
        </authorList>
    </citation>
    <scope>NUCLEOTIDE SEQUENCE</scope>
    <source>
        <strain evidence="3">CADCRV1</strain>
    </source>
</reference>
<gene>
    <name evidence="3" type="ORF">N5W20_02550</name>
</gene>
<feature type="compositionally biased region" description="Pro residues" evidence="1">
    <location>
        <begin position="1"/>
        <end position="10"/>
    </location>
</feature>
<feature type="region of interest" description="Disordered" evidence="1">
    <location>
        <begin position="222"/>
        <end position="306"/>
    </location>
</feature>
<evidence type="ECO:0000313" key="3">
    <source>
        <dbReference type="EMBL" id="UYH51766.1"/>
    </source>
</evidence>
<dbReference type="InterPro" id="IPR025861">
    <property type="entry name" value="CobT_VWA_dom"/>
</dbReference>
<dbReference type="Gene3D" id="3.40.50.410">
    <property type="entry name" value="von Willebrand factor, type A domain"/>
    <property type="match status" value="1"/>
</dbReference>
<dbReference type="EMBL" id="CP107052">
    <property type="protein sequence ID" value="UYH51766.1"/>
    <property type="molecule type" value="Genomic_DNA"/>
</dbReference>
<dbReference type="PANTHER" id="PTHR41248:SF1">
    <property type="entry name" value="NORD PROTEIN"/>
    <property type="match status" value="1"/>
</dbReference>
<accession>A0ABY6GM04</accession>
<dbReference type="PROSITE" id="PS50234">
    <property type="entry name" value="VWFA"/>
    <property type="match status" value="1"/>
</dbReference>
<evidence type="ECO:0000256" key="1">
    <source>
        <dbReference type="SAM" id="MobiDB-lite"/>
    </source>
</evidence>
<sequence length="613" mass="68198">MSSQLPTPPKPDPELGKRHPGDSFRRATKATLRAMAGDPHLAVTFLEGPPQEESPGTVRLPYMPRHVTAQEEVEMRGVADAEALFRKHHDPRLDMASRIPDPTRRATFEAMEQARCEVYGARMMRGVQDNLAARLQRKCFMQGAMRMQEKADMPAPLAFELLLRDAMMPGSLPHLIGPALSAWRDSLSEATREKLHHLAAIRDDQAAFSETLMALFDTLDASDHTQDAPPPASQDDAEPAPAPDEPDDAGGEGSQDEPSEKAESEGEEADDEGDVEGELGRDEAPLGDDPSPAMSRGDGAPSDAEAAPYRIFSTEYDEEASASELCDPEELAHLRHLLDQQLTGTQSVVARLAHKLQRRLMTKQQRSWQFDQEEGLLDATRLPRIVINPATPLSFKIEHESAFKDTIVTLLIDNSGSMRGRPISVAALCSDILARTLERCHVKTELLGFTTRTWKGGKSRQDWLEQGRPENPGRLNDTRHIIYKNADSPYRRARLNLGLMLKEGLLKENIDGEALLWAWQRLLKRHEKRRILLVISDGAPVDDSTFSANNHAYLEAHLRAVIRKIESQKSVELLAIGIGHDVTRYYRNSVTIRSADELGGTVLQKLLDLFGED</sequence>
<organism evidence="3 4">
    <name type="scientific">Candidatus Kirkpatrickella diaphorinae</name>
    <dbReference type="NCBI Taxonomy" id="2984322"/>
    <lineage>
        <taxon>Bacteria</taxon>
        <taxon>Pseudomonadati</taxon>
        <taxon>Pseudomonadota</taxon>
        <taxon>Alphaproteobacteria</taxon>
        <taxon>Acetobacterales</taxon>
        <taxon>Acetobacteraceae</taxon>
        <taxon>Candidatus Kirkpatrickella</taxon>
    </lineage>
</organism>
<dbReference type="SUPFAM" id="SSF53300">
    <property type="entry name" value="vWA-like"/>
    <property type="match status" value="1"/>
</dbReference>